<accession>A0A1E5VMM6</accession>
<dbReference type="Pfam" id="PF05699">
    <property type="entry name" value="Dimer_Tnp_hAT"/>
    <property type="match status" value="1"/>
</dbReference>
<keyword evidence="12" id="KW-1185">Reference proteome</keyword>
<keyword evidence="5" id="KW-0862">Zinc</keyword>
<sequence length="830" mass="94557">MSAALIKVLADTFIAAEIAAAARKQRQDECHQHELQAQRRQHEYQFSYILQQTGIPPPPLPSVSVPLAQQSSPMLPQGQPPVLLFRPVVSTGLQLLPPRPAYELTPPQDFSTTFATPGSALIGPFAQLGQPLSASASDSATVAASPSSVSRSLEMSYSQVTGMEGVDENANKGIDEQEESTDSNPSPLYSGTKLNKRLRSKVWDTFTPSFIDGKVALAECMHCHRVLKCTGTNGTGSLLRHQANCSTRTQKRPWKHEHTSLPDPKQKRLSFSPSSQKKCLDMTDASPEQRLALPGTRTDDSNMKNQETDQNGSHDEFVVPEQKNLASHSVSADKNMENQARGEVASSEQVNPTGTNWKNREEVKQNCSREEIVRVLSMHGYHPSMMELDRFKELVAYLNPMVKMPSFEELSVDFYKLFQEEESKLKEKLVALCSRVCLSVYVWHYNPRLAFLCLSVHYIDDEWEKQQKIIRFHAVGPSCNAKELSNIISMAIEQWRLGGKVFSIILDEFIDDTVASNVKASLQKCKKLAANRSLFVVRYSTHLLDQVIRVGLDELDTYMENYAPSNEDWKHGKKICKMLQDFHKHMDFMHNFPSPPNFFDKLWAVKKEVHLKADMYMQPYILSRKEEAFSKVREKMQRKFMECWNVCFMHFFMPMVMDPNYRLKHIMPHLDFNTFDDDKKDYLQQVHDTLASLFNEYSNLKEDPNGTSGATTSKETVVDGDMLMQYYLHSKYPYSARPLSEFDQYLHEPCLTTGESSVLQWWKEHHLTYPTIARMARDILALLCSTDCKEATRTARIAMSGARYWAEELVCVQDWLKPAGTTTVESMDDL</sequence>
<feature type="compositionally biased region" description="Polar residues" evidence="9">
    <location>
        <begin position="346"/>
        <end position="357"/>
    </location>
</feature>
<evidence type="ECO:0000313" key="11">
    <source>
        <dbReference type="EMBL" id="OEL26383.1"/>
    </source>
</evidence>
<feature type="compositionally biased region" description="Basic and acidic residues" evidence="9">
    <location>
        <begin position="256"/>
        <end position="266"/>
    </location>
</feature>
<keyword evidence="7" id="KW-0539">Nucleus</keyword>
<dbReference type="InterPro" id="IPR008906">
    <property type="entry name" value="HATC_C_dom"/>
</dbReference>
<evidence type="ECO:0000256" key="4">
    <source>
        <dbReference type="ARBA" id="ARBA00022771"/>
    </source>
</evidence>
<dbReference type="EMBL" id="LWDX02034762">
    <property type="protein sequence ID" value="OEL26383.1"/>
    <property type="molecule type" value="Genomic_DNA"/>
</dbReference>
<comment type="subcellular location">
    <subcellularLocation>
        <location evidence="1">Nucleus</location>
    </subcellularLocation>
</comment>
<dbReference type="PANTHER" id="PTHR34396">
    <property type="entry name" value="OS03G0264950 PROTEIN-RELATED"/>
    <property type="match status" value="1"/>
</dbReference>
<dbReference type="SMART" id="SM00614">
    <property type="entry name" value="ZnF_BED"/>
    <property type="match status" value="1"/>
</dbReference>
<comment type="subunit">
    <text evidence="2">Homodimer.</text>
</comment>
<keyword evidence="6" id="KW-0238">DNA-binding</keyword>
<dbReference type="InterPro" id="IPR003656">
    <property type="entry name" value="Znf_BED"/>
</dbReference>
<gene>
    <name evidence="11" type="ORF">BAE44_0012598</name>
</gene>
<dbReference type="Proteomes" id="UP000095767">
    <property type="component" value="Unassembled WGS sequence"/>
</dbReference>
<reference evidence="11 12" key="1">
    <citation type="submission" date="2016-09" db="EMBL/GenBank/DDBJ databases">
        <title>The draft genome of Dichanthelium oligosanthes: A C3 panicoid grass species.</title>
        <authorList>
            <person name="Studer A.J."/>
            <person name="Schnable J.C."/>
            <person name="Brutnell T.P."/>
        </authorList>
    </citation>
    <scope>NUCLEOTIDE SEQUENCE [LARGE SCALE GENOMIC DNA]</scope>
    <source>
        <strain evidence="12">cv. Kellogg 1175</strain>
        <tissue evidence="11">Leaf</tissue>
    </source>
</reference>
<dbReference type="GO" id="GO:1990837">
    <property type="term" value="F:sequence-specific double-stranded DNA binding"/>
    <property type="evidence" value="ECO:0007669"/>
    <property type="project" value="TreeGrafter"/>
</dbReference>
<dbReference type="InterPro" id="IPR012337">
    <property type="entry name" value="RNaseH-like_sf"/>
</dbReference>
<evidence type="ECO:0000256" key="3">
    <source>
        <dbReference type="ARBA" id="ARBA00022723"/>
    </source>
</evidence>
<dbReference type="GO" id="GO:0005634">
    <property type="term" value="C:nucleus"/>
    <property type="evidence" value="ECO:0007669"/>
    <property type="project" value="UniProtKB-SubCell"/>
</dbReference>
<dbReference type="PANTHER" id="PTHR34396:SF32">
    <property type="entry name" value="OS09G0382120 PROTEIN"/>
    <property type="match status" value="1"/>
</dbReference>
<evidence type="ECO:0000256" key="5">
    <source>
        <dbReference type="ARBA" id="ARBA00022833"/>
    </source>
</evidence>
<dbReference type="AlphaFoldDB" id="A0A1E5VMM6"/>
<proteinExistence type="predicted"/>
<feature type="region of interest" description="Disordered" evidence="9">
    <location>
        <begin position="249"/>
        <end position="363"/>
    </location>
</feature>
<dbReference type="InterPro" id="IPR053031">
    <property type="entry name" value="Cuticle_assoc_protein"/>
</dbReference>
<dbReference type="Pfam" id="PF14372">
    <property type="entry name" value="hAT-like_RNase-H"/>
    <property type="match status" value="1"/>
</dbReference>
<name>A0A1E5VMM6_9POAL</name>
<evidence type="ECO:0000256" key="2">
    <source>
        <dbReference type="ARBA" id="ARBA00011738"/>
    </source>
</evidence>
<dbReference type="GO" id="GO:0006357">
    <property type="term" value="P:regulation of transcription by RNA polymerase II"/>
    <property type="evidence" value="ECO:0007669"/>
    <property type="project" value="TreeGrafter"/>
</dbReference>
<keyword evidence="3" id="KW-0479">Metal-binding</keyword>
<protein>
    <recommendedName>
        <fullName evidence="10">BED-type domain-containing protein</fullName>
    </recommendedName>
</protein>
<dbReference type="OrthoDB" id="1607513at2759"/>
<comment type="caution">
    <text evidence="11">The sequence shown here is derived from an EMBL/GenBank/DDBJ whole genome shotgun (WGS) entry which is preliminary data.</text>
</comment>
<evidence type="ECO:0000256" key="7">
    <source>
        <dbReference type="ARBA" id="ARBA00023242"/>
    </source>
</evidence>
<feature type="domain" description="BED-type" evidence="10">
    <location>
        <begin position="197"/>
        <end position="265"/>
    </location>
</feature>
<evidence type="ECO:0000313" key="12">
    <source>
        <dbReference type="Proteomes" id="UP000095767"/>
    </source>
</evidence>
<evidence type="ECO:0000256" key="1">
    <source>
        <dbReference type="ARBA" id="ARBA00004123"/>
    </source>
</evidence>
<dbReference type="InterPro" id="IPR025525">
    <property type="entry name" value="hAT-like_transposase_RNase-H"/>
</dbReference>
<evidence type="ECO:0000256" key="9">
    <source>
        <dbReference type="SAM" id="MobiDB-lite"/>
    </source>
</evidence>
<dbReference type="PROSITE" id="PS50808">
    <property type="entry name" value="ZF_BED"/>
    <property type="match status" value="1"/>
</dbReference>
<evidence type="ECO:0000256" key="6">
    <source>
        <dbReference type="ARBA" id="ARBA00023125"/>
    </source>
</evidence>
<keyword evidence="4 8" id="KW-0863">Zinc-finger</keyword>
<dbReference type="GO" id="GO:0008270">
    <property type="term" value="F:zinc ion binding"/>
    <property type="evidence" value="ECO:0007669"/>
    <property type="project" value="UniProtKB-KW"/>
</dbReference>
<dbReference type="SUPFAM" id="SSF53098">
    <property type="entry name" value="Ribonuclease H-like"/>
    <property type="match status" value="1"/>
</dbReference>
<dbReference type="SUPFAM" id="SSF57667">
    <property type="entry name" value="beta-beta-alpha zinc fingers"/>
    <property type="match status" value="1"/>
</dbReference>
<dbReference type="InterPro" id="IPR036236">
    <property type="entry name" value="Znf_C2H2_sf"/>
</dbReference>
<evidence type="ECO:0000259" key="10">
    <source>
        <dbReference type="PROSITE" id="PS50808"/>
    </source>
</evidence>
<dbReference type="GO" id="GO:0046983">
    <property type="term" value="F:protein dimerization activity"/>
    <property type="evidence" value="ECO:0007669"/>
    <property type="project" value="InterPro"/>
</dbReference>
<evidence type="ECO:0000256" key="8">
    <source>
        <dbReference type="PROSITE-ProRule" id="PRU00027"/>
    </source>
</evidence>
<organism evidence="11 12">
    <name type="scientific">Dichanthelium oligosanthes</name>
    <dbReference type="NCBI Taxonomy" id="888268"/>
    <lineage>
        <taxon>Eukaryota</taxon>
        <taxon>Viridiplantae</taxon>
        <taxon>Streptophyta</taxon>
        <taxon>Embryophyta</taxon>
        <taxon>Tracheophyta</taxon>
        <taxon>Spermatophyta</taxon>
        <taxon>Magnoliopsida</taxon>
        <taxon>Liliopsida</taxon>
        <taxon>Poales</taxon>
        <taxon>Poaceae</taxon>
        <taxon>PACMAD clade</taxon>
        <taxon>Panicoideae</taxon>
        <taxon>Panicodae</taxon>
        <taxon>Paniceae</taxon>
        <taxon>Dichantheliinae</taxon>
        <taxon>Dichanthelium</taxon>
    </lineage>
</organism>